<evidence type="ECO:0000256" key="4">
    <source>
        <dbReference type="ARBA" id="ARBA00022741"/>
    </source>
</evidence>
<dbReference type="Proteomes" id="UP000240653">
    <property type="component" value="Unassembled WGS sequence"/>
</dbReference>
<keyword evidence="4" id="KW-0547">Nucleotide-binding</keyword>
<dbReference type="InterPro" id="IPR017871">
    <property type="entry name" value="ABC_transporter-like_CS"/>
</dbReference>
<dbReference type="SMART" id="SM00382">
    <property type="entry name" value="AAA"/>
    <property type="match status" value="1"/>
</dbReference>
<dbReference type="InterPro" id="IPR003593">
    <property type="entry name" value="AAA+_ATPase"/>
</dbReference>
<dbReference type="Pfam" id="PF08352">
    <property type="entry name" value="oligo_HPY"/>
    <property type="match status" value="1"/>
</dbReference>
<evidence type="ECO:0000313" key="8">
    <source>
        <dbReference type="Proteomes" id="UP000240653"/>
    </source>
</evidence>
<dbReference type="GO" id="GO:0005524">
    <property type="term" value="F:ATP binding"/>
    <property type="evidence" value="ECO:0007669"/>
    <property type="project" value="UniProtKB-KW"/>
</dbReference>
<evidence type="ECO:0000256" key="5">
    <source>
        <dbReference type="ARBA" id="ARBA00022840"/>
    </source>
</evidence>
<evidence type="ECO:0000259" key="6">
    <source>
        <dbReference type="PROSITE" id="PS50893"/>
    </source>
</evidence>
<dbReference type="PROSITE" id="PS00211">
    <property type="entry name" value="ABC_TRANSPORTER_1"/>
    <property type="match status" value="1"/>
</dbReference>
<dbReference type="SUPFAM" id="SSF52540">
    <property type="entry name" value="P-loop containing nucleoside triphosphate hydrolases"/>
    <property type="match status" value="1"/>
</dbReference>
<name>A0A2P7SD41_9HYPH</name>
<comment type="similarity">
    <text evidence="2">Belongs to the ABC transporter superfamily.</text>
</comment>
<dbReference type="GO" id="GO:0015833">
    <property type="term" value="P:peptide transport"/>
    <property type="evidence" value="ECO:0007669"/>
    <property type="project" value="InterPro"/>
</dbReference>
<dbReference type="NCBIfam" id="NF008453">
    <property type="entry name" value="PRK11308.1"/>
    <property type="match status" value="1"/>
</dbReference>
<keyword evidence="8" id="KW-1185">Reference proteome</keyword>
<comment type="caution">
    <text evidence="7">The sequence shown here is derived from an EMBL/GenBank/DDBJ whole genome shotgun (WGS) entry which is preliminary data.</text>
</comment>
<dbReference type="PANTHER" id="PTHR43776">
    <property type="entry name" value="TRANSPORT ATP-BINDING PROTEIN"/>
    <property type="match status" value="1"/>
</dbReference>
<dbReference type="PROSITE" id="PS50893">
    <property type="entry name" value="ABC_TRANSPORTER_2"/>
    <property type="match status" value="1"/>
</dbReference>
<dbReference type="GO" id="GO:0016887">
    <property type="term" value="F:ATP hydrolysis activity"/>
    <property type="evidence" value="ECO:0007669"/>
    <property type="project" value="InterPro"/>
</dbReference>
<evidence type="ECO:0000256" key="3">
    <source>
        <dbReference type="ARBA" id="ARBA00022448"/>
    </source>
</evidence>
<evidence type="ECO:0000256" key="1">
    <source>
        <dbReference type="ARBA" id="ARBA00004417"/>
    </source>
</evidence>
<dbReference type="CDD" id="cd03257">
    <property type="entry name" value="ABC_NikE_OppD_transporters"/>
    <property type="match status" value="1"/>
</dbReference>
<dbReference type="Pfam" id="PF00005">
    <property type="entry name" value="ABC_tran"/>
    <property type="match status" value="1"/>
</dbReference>
<keyword evidence="3" id="KW-0813">Transport</keyword>
<dbReference type="OrthoDB" id="9815712at2"/>
<dbReference type="InterPro" id="IPR050319">
    <property type="entry name" value="ABC_transp_ATP-bind"/>
</dbReference>
<dbReference type="InterPro" id="IPR027417">
    <property type="entry name" value="P-loop_NTPase"/>
</dbReference>
<dbReference type="InterPro" id="IPR003439">
    <property type="entry name" value="ABC_transporter-like_ATP-bd"/>
</dbReference>
<sequence length="276" mass="30642">MTNTVLEAKNLKRDYHVSGGMFTKSRTVHAVKGVSFSVEKGKTLAIVGESGCGKSTLARIITLIDAPTSGELVIDDKKVDIARDGLTPEMRRKVQIVFQNPYGSLNPRQKIGDVLGEPLKINTDMPASERRDRAMAMLKKVGLGEEHFNRYPHMFSGGQRQRIAIARALMLNPSLLVLDEPVSALDLSVQAQVLNLLADLQDEFKLTYVFISHDLSVVRYIADEVMVMYFGEAVEYGTRDEVFSSPQHSYTKTLFAATPRADVESIRARLARKKAA</sequence>
<proteinExistence type="inferred from homology"/>
<dbReference type="InterPro" id="IPR013563">
    <property type="entry name" value="Oligopep_ABC_C"/>
</dbReference>
<dbReference type="GO" id="GO:0005886">
    <property type="term" value="C:plasma membrane"/>
    <property type="evidence" value="ECO:0007669"/>
    <property type="project" value="UniProtKB-SubCell"/>
</dbReference>
<reference evidence="7 8" key="1">
    <citation type="submission" date="2018-03" db="EMBL/GenBank/DDBJ databases">
        <title>The draft genome of Mesorhizobium soli JCM 19897.</title>
        <authorList>
            <person name="Li L."/>
            <person name="Liu L."/>
            <person name="Liang L."/>
            <person name="Wang T."/>
            <person name="Zhang X."/>
        </authorList>
    </citation>
    <scope>NUCLEOTIDE SEQUENCE [LARGE SCALE GENOMIC DNA]</scope>
    <source>
        <strain evidence="7 8">JCM 19897</strain>
    </source>
</reference>
<protein>
    <submittedName>
        <fullName evidence="7">Peptide ABC transporter ATP-binding protein</fullName>
    </submittedName>
</protein>
<organism evidence="7 8">
    <name type="scientific">Pseudaminobacter soli</name>
    <name type="common">ex Li et al. 2025</name>
    <dbReference type="NCBI Taxonomy" id="1295366"/>
    <lineage>
        <taxon>Bacteria</taxon>
        <taxon>Pseudomonadati</taxon>
        <taxon>Pseudomonadota</taxon>
        <taxon>Alphaproteobacteria</taxon>
        <taxon>Hyphomicrobiales</taxon>
        <taxon>Phyllobacteriaceae</taxon>
        <taxon>Pseudaminobacter</taxon>
    </lineage>
</organism>
<keyword evidence="5 7" id="KW-0067">ATP-binding</keyword>
<dbReference type="FunFam" id="3.40.50.300:FF:000016">
    <property type="entry name" value="Oligopeptide ABC transporter ATP-binding component"/>
    <property type="match status" value="1"/>
</dbReference>
<dbReference type="GO" id="GO:0055085">
    <property type="term" value="P:transmembrane transport"/>
    <property type="evidence" value="ECO:0007669"/>
    <property type="project" value="UniProtKB-ARBA"/>
</dbReference>
<dbReference type="PANTHER" id="PTHR43776:SF6">
    <property type="entry name" value="DIPEPTIDE TRANSPORT ATP-BINDING PROTEIN DPPF"/>
    <property type="match status" value="1"/>
</dbReference>
<accession>A0A2P7SD41</accession>
<evidence type="ECO:0000313" key="7">
    <source>
        <dbReference type="EMBL" id="PSJ60231.1"/>
    </source>
</evidence>
<dbReference type="Gene3D" id="3.40.50.300">
    <property type="entry name" value="P-loop containing nucleotide triphosphate hydrolases"/>
    <property type="match status" value="1"/>
</dbReference>
<dbReference type="AlphaFoldDB" id="A0A2P7SD41"/>
<gene>
    <name evidence="7" type="ORF">C7I85_13745</name>
</gene>
<comment type="subcellular location">
    <subcellularLocation>
        <location evidence="1">Cell inner membrane</location>
        <topology evidence="1">Peripheral membrane protein</topology>
    </subcellularLocation>
</comment>
<evidence type="ECO:0000256" key="2">
    <source>
        <dbReference type="ARBA" id="ARBA00005417"/>
    </source>
</evidence>
<feature type="domain" description="ABC transporter" evidence="6">
    <location>
        <begin position="6"/>
        <end position="255"/>
    </location>
</feature>
<dbReference type="RefSeq" id="WP_106724563.1">
    <property type="nucleotide sequence ID" value="NZ_PXYL01000006.1"/>
</dbReference>
<dbReference type="EMBL" id="PXYL01000006">
    <property type="protein sequence ID" value="PSJ60231.1"/>
    <property type="molecule type" value="Genomic_DNA"/>
</dbReference>